<evidence type="ECO:0000313" key="1">
    <source>
        <dbReference type="EMBL" id="KOX80860.1"/>
    </source>
</evidence>
<dbReference type="AlphaFoldDB" id="A0A0M9AB41"/>
<proteinExistence type="predicted"/>
<evidence type="ECO:0000313" key="2">
    <source>
        <dbReference type="Proteomes" id="UP000053105"/>
    </source>
</evidence>
<gene>
    <name evidence="1" type="ORF">WN51_05280</name>
</gene>
<keyword evidence="2" id="KW-1185">Reference proteome</keyword>
<name>A0A0M9AB41_9HYME</name>
<organism evidence="1 2">
    <name type="scientific">Melipona quadrifasciata</name>
    <dbReference type="NCBI Taxonomy" id="166423"/>
    <lineage>
        <taxon>Eukaryota</taxon>
        <taxon>Metazoa</taxon>
        <taxon>Ecdysozoa</taxon>
        <taxon>Arthropoda</taxon>
        <taxon>Hexapoda</taxon>
        <taxon>Insecta</taxon>
        <taxon>Pterygota</taxon>
        <taxon>Neoptera</taxon>
        <taxon>Endopterygota</taxon>
        <taxon>Hymenoptera</taxon>
        <taxon>Apocrita</taxon>
        <taxon>Aculeata</taxon>
        <taxon>Apoidea</taxon>
        <taxon>Anthophila</taxon>
        <taxon>Apidae</taxon>
        <taxon>Melipona</taxon>
    </lineage>
</organism>
<reference evidence="1 2" key="1">
    <citation type="submission" date="2015-07" db="EMBL/GenBank/DDBJ databases">
        <title>The genome of Melipona quadrifasciata.</title>
        <authorList>
            <person name="Pan H."/>
            <person name="Kapheim K."/>
        </authorList>
    </citation>
    <scope>NUCLEOTIDE SEQUENCE [LARGE SCALE GENOMIC DNA]</scope>
    <source>
        <strain evidence="1">0111107301</strain>
        <tissue evidence="1">Whole body</tissue>
    </source>
</reference>
<dbReference type="EMBL" id="KQ435695">
    <property type="protein sequence ID" value="KOX80860.1"/>
    <property type="molecule type" value="Genomic_DNA"/>
</dbReference>
<dbReference type="OrthoDB" id="10427625at2759"/>
<protein>
    <submittedName>
        <fullName evidence="1">Uncharacterized protein</fullName>
    </submittedName>
</protein>
<dbReference type="Proteomes" id="UP000053105">
    <property type="component" value="Unassembled WGS sequence"/>
</dbReference>
<sequence length="62" mass="6920">MLEPIYNVLEPIASTTTSPQQYRRSVHITIDDIPTSSKRKRRIIVYGLVTRYGPQSVTGASG</sequence>
<accession>A0A0M9AB41</accession>